<dbReference type="AlphaFoldDB" id="A0A2Z5R2L2"/>
<dbReference type="Gene3D" id="1.10.10.10">
    <property type="entry name" value="Winged helix-like DNA-binding domain superfamily/Winged helix DNA-binding domain"/>
    <property type="match status" value="1"/>
</dbReference>
<keyword evidence="4" id="KW-0238">DNA-binding</keyword>
<dbReference type="EMBL" id="AP017895">
    <property type="protein sequence ID" value="BAV88933.1"/>
    <property type="molecule type" value="Genomic_DNA"/>
</dbReference>
<dbReference type="InterPro" id="IPR039420">
    <property type="entry name" value="WalR-like"/>
</dbReference>
<dbReference type="Proteomes" id="UP000250241">
    <property type="component" value="Chromosome"/>
</dbReference>
<keyword evidence="3" id="KW-0805">Transcription regulation</keyword>
<organism evidence="7 8">
    <name type="scientific">Rothia aeria</name>
    <dbReference type="NCBI Taxonomy" id="172042"/>
    <lineage>
        <taxon>Bacteria</taxon>
        <taxon>Bacillati</taxon>
        <taxon>Actinomycetota</taxon>
        <taxon>Actinomycetes</taxon>
        <taxon>Micrococcales</taxon>
        <taxon>Micrococcaceae</taxon>
        <taxon>Rothia</taxon>
    </lineage>
</organism>
<dbReference type="SUPFAM" id="SSF46894">
    <property type="entry name" value="C-terminal effector domain of the bipartite response regulators"/>
    <property type="match status" value="1"/>
</dbReference>
<keyword evidence="5" id="KW-0010">Activator</keyword>
<dbReference type="GO" id="GO:0006355">
    <property type="term" value="P:regulation of DNA-templated transcription"/>
    <property type="evidence" value="ECO:0007669"/>
    <property type="project" value="InterPro"/>
</dbReference>
<dbReference type="Pfam" id="PF00486">
    <property type="entry name" value="Trans_reg_C"/>
    <property type="match status" value="1"/>
</dbReference>
<protein>
    <submittedName>
        <fullName evidence="7">Transcriptional regulatory protein glnR</fullName>
    </submittedName>
</protein>
<sequence length="226" mass="25076">MYRITLLSDASGEQSDIAALSVLSHRVDLYPLATSAKRFETAHHDVVMIDARRKLIEARNTAQALKTAGLDVPLMMVLTEGGMAAVSSAWMVDDIVLDQVSPSELDARLRLVVTSPESSADTENSAQIIRVGALYIDAPAYSAYLNGVALNLTFKEFELLKFMAQYPGRVFTRAQLLSEVWGYDAYYGGTRTVDVHVRRLRSKLGTEYEQMISTVRNVGYSFNAQR</sequence>
<name>A0A2Z5R2L2_9MICC</name>
<gene>
    <name evidence="7" type="ORF">RA11412_2634</name>
</gene>
<dbReference type="InterPro" id="IPR001867">
    <property type="entry name" value="OmpR/PhoB-type_DNA-bd"/>
</dbReference>
<dbReference type="GO" id="GO:0000156">
    <property type="term" value="F:phosphorelay response regulator activity"/>
    <property type="evidence" value="ECO:0007669"/>
    <property type="project" value="TreeGrafter"/>
</dbReference>
<evidence type="ECO:0000256" key="1">
    <source>
        <dbReference type="ARBA" id="ARBA00022553"/>
    </source>
</evidence>
<evidence type="ECO:0000313" key="8">
    <source>
        <dbReference type="Proteomes" id="UP000250241"/>
    </source>
</evidence>
<dbReference type="GO" id="GO:0000976">
    <property type="term" value="F:transcription cis-regulatory region binding"/>
    <property type="evidence" value="ECO:0007669"/>
    <property type="project" value="TreeGrafter"/>
</dbReference>
<dbReference type="PROSITE" id="PS51755">
    <property type="entry name" value="OMPR_PHOB"/>
    <property type="match status" value="1"/>
</dbReference>
<accession>A0A2Z5R2L2</accession>
<dbReference type="RefSeq" id="WP_023133184.1">
    <property type="nucleotide sequence ID" value="NZ_CAJPQC010000008.1"/>
</dbReference>
<evidence type="ECO:0000256" key="4">
    <source>
        <dbReference type="ARBA" id="ARBA00023125"/>
    </source>
</evidence>
<keyword evidence="8" id="KW-1185">Reference proteome</keyword>
<keyword evidence="6" id="KW-0804">Transcription</keyword>
<proteinExistence type="predicted"/>
<evidence type="ECO:0000256" key="2">
    <source>
        <dbReference type="ARBA" id="ARBA00023012"/>
    </source>
</evidence>
<evidence type="ECO:0000256" key="5">
    <source>
        <dbReference type="ARBA" id="ARBA00023159"/>
    </source>
</evidence>
<dbReference type="InterPro" id="IPR036388">
    <property type="entry name" value="WH-like_DNA-bd_sf"/>
</dbReference>
<keyword evidence="2" id="KW-0902">Two-component regulatory system</keyword>
<evidence type="ECO:0000313" key="7">
    <source>
        <dbReference type="EMBL" id="BAV88933.1"/>
    </source>
</evidence>
<keyword evidence="1" id="KW-0597">Phosphoprotein</keyword>
<dbReference type="SMART" id="SM00862">
    <property type="entry name" value="Trans_reg_C"/>
    <property type="match status" value="1"/>
</dbReference>
<dbReference type="Gene3D" id="3.40.50.2300">
    <property type="match status" value="1"/>
</dbReference>
<dbReference type="InterPro" id="IPR049170">
    <property type="entry name" value="GlnR_N"/>
</dbReference>
<dbReference type="Pfam" id="PF21695">
    <property type="entry name" value="GlnR_1st"/>
    <property type="match status" value="1"/>
</dbReference>
<reference evidence="7 8" key="1">
    <citation type="submission" date="2016-10" db="EMBL/GenBank/DDBJ databases">
        <title>Genome sequence of Rothia aeria strain JCM11412.</title>
        <authorList>
            <person name="Nambu T."/>
        </authorList>
    </citation>
    <scope>NUCLEOTIDE SEQUENCE [LARGE SCALE GENOMIC DNA]</scope>
    <source>
        <strain evidence="7 8">JCM 11412</strain>
    </source>
</reference>
<evidence type="ECO:0000256" key="6">
    <source>
        <dbReference type="ARBA" id="ARBA00023163"/>
    </source>
</evidence>
<dbReference type="PANTHER" id="PTHR48111:SF16">
    <property type="entry name" value="TRANSCRIPTIONAL REGULATORY PROTEIN GLNR"/>
    <property type="match status" value="1"/>
</dbReference>
<evidence type="ECO:0000256" key="3">
    <source>
        <dbReference type="ARBA" id="ARBA00023015"/>
    </source>
</evidence>
<dbReference type="PANTHER" id="PTHR48111">
    <property type="entry name" value="REGULATOR OF RPOS"/>
    <property type="match status" value="1"/>
</dbReference>
<dbReference type="KEGG" id="raj:RA11412_2634"/>
<dbReference type="InterPro" id="IPR016032">
    <property type="entry name" value="Sig_transdc_resp-reg_C-effctor"/>
</dbReference>
<dbReference type="CDD" id="cd00383">
    <property type="entry name" value="trans_reg_C"/>
    <property type="match status" value="1"/>
</dbReference>
<dbReference type="FunFam" id="1.10.10.10:FF:000216">
    <property type="entry name" value="DNA-binding response regulator"/>
    <property type="match status" value="1"/>
</dbReference>
<dbReference type="GO" id="GO:0032993">
    <property type="term" value="C:protein-DNA complex"/>
    <property type="evidence" value="ECO:0007669"/>
    <property type="project" value="TreeGrafter"/>
</dbReference>
<dbReference type="GO" id="GO:0005829">
    <property type="term" value="C:cytosol"/>
    <property type="evidence" value="ECO:0007669"/>
    <property type="project" value="TreeGrafter"/>
</dbReference>
<dbReference type="GeneID" id="93862373"/>